<gene>
    <name evidence="1" type="ORF">LX95_01923</name>
</gene>
<name>A0A2W7I2R9_9FLAO</name>
<organism evidence="1 2">
    <name type="scientific">Mesonia algae</name>
    <dbReference type="NCBI Taxonomy" id="213248"/>
    <lineage>
        <taxon>Bacteria</taxon>
        <taxon>Pseudomonadati</taxon>
        <taxon>Bacteroidota</taxon>
        <taxon>Flavobacteriia</taxon>
        <taxon>Flavobacteriales</taxon>
        <taxon>Flavobacteriaceae</taxon>
        <taxon>Mesonia</taxon>
    </lineage>
</organism>
<protein>
    <recommendedName>
        <fullName evidence="3">Carboxypeptidase-like protein</fullName>
    </recommendedName>
</protein>
<dbReference type="InterPro" id="IPR008969">
    <property type="entry name" value="CarboxyPept-like_regulatory"/>
</dbReference>
<evidence type="ECO:0008006" key="3">
    <source>
        <dbReference type="Google" id="ProtNLM"/>
    </source>
</evidence>
<dbReference type="EMBL" id="QKYV01000005">
    <property type="protein sequence ID" value="PZW39565.1"/>
    <property type="molecule type" value="Genomic_DNA"/>
</dbReference>
<evidence type="ECO:0000313" key="1">
    <source>
        <dbReference type="EMBL" id="PZW39565.1"/>
    </source>
</evidence>
<reference evidence="1 2" key="1">
    <citation type="submission" date="2018-06" db="EMBL/GenBank/DDBJ databases">
        <title>Genomic Encyclopedia of Archaeal and Bacterial Type Strains, Phase II (KMG-II): from individual species to whole genera.</title>
        <authorList>
            <person name="Goeker M."/>
        </authorList>
    </citation>
    <scope>NUCLEOTIDE SEQUENCE [LARGE SCALE GENOMIC DNA]</scope>
    <source>
        <strain evidence="1 2">DSM 15361</strain>
    </source>
</reference>
<dbReference type="RefSeq" id="WP_111541223.1">
    <property type="nucleotide sequence ID" value="NZ_QKYV01000005.1"/>
</dbReference>
<proteinExistence type="predicted"/>
<sequence length="253" mass="28637">MQKNYFIIIFFLVGLFYSNAQEFSGTIVADSIAEIQVNIVNYNNGLGTVNSKSGKFSIPAKVGDKVIFSSVKYEPYTVEITQKILEKENHQIILFLMVNELEEVNISSLTLTGDLLADANNMDLEPSLSARDLGLPVRTAPRLTVEERRLYTAASGGPVGVLIDVLSGRMEMLKRQKEYADLEQLIAKSESLVPNNFFEETLNINPTWIDDFLYFCSQQENFKSTVNKNDAFVMIEFFQQQVTAYHKFKNESP</sequence>
<evidence type="ECO:0000313" key="2">
    <source>
        <dbReference type="Proteomes" id="UP000249542"/>
    </source>
</evidence>
<accession>A0A2W7I2R9</accession>
<comment type="caution">
    <text evidence="1">The sequence shown here is derived from an EMBL/GenBank/DDBJ whole genome shotgun (WGS) entry which is preliminary data.</text>
</comment>
<dbReference type="AlphaFoldDB" id="A0A2W7I2R9"/>
<keyword evidence="2" id="KW-1185">Reference proteome</keyword>
<dbReference type="SUPFAM" id="SSF49464">
    <property type="entry name" value="Carboxypeptidase regulatory domain-like"/>
    <property type="match status" value="1"/>
</dbReference>
<dbReference type="Proteomes" id="UP000249542">
    <property type="component" value="Unassembled WGS sequence"/>
</dbReference>